<organism evidence="3">
    <name type="scientific">Rhizophora mucronata</name>
    <name type="common">Asiatic mangrove</name>
    <dbReference type="NCBI Taxonomy" id="61149"/>
    <lineage>
        <taxon>Eukaryota</taxon>
        <taxon>Viridiplantae</taxon>
        <taxon>Streptophyta</taxon>
        <taxon>Embryophyta</taxon>
        <taxon>Tracheophyta</taxon>
        <taxon>Spermatophyta</taxon>
        <taxon>Magnoliopsida</taxon>
        <taxon>eudicotyledons</taxon>
        <taxon>Gunneridae</taxon>
        <taxon>Pentapetalae</taxon>
        <taxon>rosids</taxon>
        <taxon>fabids</taxon>
        <taxon>Malpighiales</taxon>
        <taxon>Rhizophoraceae</taxon>
        <taxon>Rhizophora</taxon>
    </lineage>
</organism>
<protein>
    <submittedName>
        <fullName evidence="3">Uncharacterized protein MANES_09G178400</fullName>
    </submittedName>
</protein>
<evidence type="ECO:0000313" key="3">
    <source>
        <dbReference type="EMBL" id="MBX26133.1"/>
    </source>
</evidence>
<dbReference type="EMBL" id="GGEC01045649">
    <property type="protein sequence ID" value="MBX26133.1"/>
    <property type="molecule type" value="Transcribed_RNA"/>
</dbReference>
<dbReference type="InterPro" id="IPR014002">
    <property type="entry name" value="Agenet_dom_plant"/>
</dbReference>
<dbReference type="Pfam" id="PF05641">
    <property type="entry name" value="Agenet"/>
    <property type="match status" value="2"/>
</dbReference>
<accession>A0A2P2M7E4</accession>
<dbReference type="SMART" id="SM00743">
    <property type="entry name" value="Agenet"/>
    <property type="match status" value="2"/>
</dbReference>
<evidence type="ECO:0000259" key="2">
    <source>
        <dbReference type="SMART" id="SM00743"/>
    </source>
</evidence>
<proteinExistence type="predicted"/>
<feature type="region of interest" description="Disordered" evidence="1">
    <location>
        <begin position="1"/>
        <end position="30"/>
    </location>
</feature>
<dbReference type="Gene3D" id="2.30.30.140">
    <property type="match status" value="1"/>
</dbReference>
<dbReference type="CDD" id="cd20405">
    <property type="entry name" value="Tudor_Agenet_AtDUF_rpt1_3"/>
    <property type="match status" value="1"/>
</dbReference>
<reference evidence="3" key="1">
    <citation type="submission" date="2018-02" db="EMBL/GenBank/DDBJ databases">
        <title>Rhizophora mucronata_Transcriptome.</title>
        <authorList>
            <person name="Meera S.P."/>
            <person name="Sreeshan A."/>
            <person name="Augustine A."/>
        </authorList>
    </citation>
    <scope>NUCLEOTIDE SEQUENCE</scope>
    <source>
        <tissue evidence="3">Leaf</tissue>
    </source>
</reference>
<dbReference type="PANTHER" id="PTHR31917:SF147">
    <property type="entry name" value="AGENET DOMAIN-CONTAINING PROTEIN"/>
    <property type="match status" value="1"/>
</dbReference>
<name>A0A2P2M7E4_RHIMU</name>
<dbReference type="CDD" id="cd20406">
    <property type="entry name" value="Tudor_Agenet_AtDUF_rpt2_4"/>
    <property type="match status" value="1"/>
</dbReference>
<dbReference type="InterPro" id="IPR008395">
    <property type="entry name" value="Agenet-like_dom"/>
</dbReference>
<evidence type="ECO:0000256" key="1">
    <source>
        <dbReference type="SAM" id="MobiDB-lite"/>
    </source>
</evidence>
<dbReference type="PANTHER" id="PTHR31917">
    <property type="entry name" value="AGENET DOMAIN-CONTAINING PROTEIN-RELATED"/>
    <property type="match status" value="1"/>
</dbReference>
<feature type="domain" description="Agenet" evidence="2">
    <location>
        <begin position="47"/>
        <end position="115"/>
    </location>
</feature>
<dbReference type="AlphaFoldDB" id="A0A2P2M7E4"/>
<feature type="domain" description="Agenet" evidence="2">
    <location>
        <begin position="118"/>
        <end position="174"/>
    </location>
</feature>
<sequence length="183" mass="21101">MTEEKTASLTTSSSEVKPREVKRQRKLVSEKAPSTVDAKAVDKVTKNKFSKGMLVEVSSDEDGFEGAWFAATIIEAVGKDKYLVQYHNLRTEDDTDFLREEINIQNIRPSPPDTVVVDCFKLKEEVDAWYSDAWWVGTITKVRHNSKYTVYFKYTNEELMFKHSDLRLHQDWIGGKWITASQV</sequence>